<gene>
    <name evidence="1" type="ORF">N7492_007758</name>
</gene>
<reference evidence="1" key="1">
    <citation type="submission" date="2022-11" db="EMBL/GenBank/DDBJ databases">
        <authorList>
            <person name="Petersen C."/>
        </authorList>
    </citation>
    <scope>NUCLEOTIDE SEQUENCE</scope>
    <source>
        <strain evidence="1">IBT 21917</strain>
    </source>
</reference>
<dbReference type="AlphaFoldDB" id="A0A9W9I2V1"/>
<protein>
    <submittedName>
        <fullName evidence="1">Uncharacterized protein</fullName>
    </submittedName>
</protein>
<organism evidence="1 2">
    <name type="scientific">Penicillium capsulatum</name>
    <dbReference type="NCBI Taxonomy" id="69766"/>
    <lineage>
        <taxon>Eukaryota</taxon>
        <taxon>Fungi</taxon>
        <taxon>Dikarya</taxon>
        <taxon>Ascomycota</taxon>
        <taxon>Pezizomycotina</taxon>
        <taxon>Eurotiomycetes</taxon>
        <taxon>Eurotiomycetidae</taxon>
        <taxon>Eurotiales</taxon>
        <taxon>Aspergillaceae</taxon>
        <taxon>Penicillium</taxon>
    </lineage>
</organism>
<name>A0A9W9I2V1_9EURO</name>
<proteinExistence type="predicted"/>
<sequence length="121" mass="14106">MNDVTQYSYQVFERLYSKQAYQDVEEVSLRNDAQRSIFQSRPDKGQSRIPDWFDLYEENDGPTYTGSFVHISWACRLEDEGGDDGTQAWRSVPYPSPILFASGIEHPSELLFGRYQEDNHE</sequence>
<comment type="caution">
    <text evidence="1">The sequence shown here is derived from an EMBL/GenBank/DDBJ whole genome shotgun (WGS) entry which is preliminary data.</text>
</comment>
<evidence type="ECO:0000313" key="2">
    <source>
        <dbReference type="Proteomes" id="UP001146351"/>
    </source>
</evidence>
<dbReference type="EMBL" id="JAPQKO010000005">
    <property type="protein sequence ID" value="KAJ5162366.1"/>
    <property type="molecule type" value="Genomic_DNA"/>
</dbReference>
<accession>A0A9W9I2V1</accession>
<dbReference type="Proteomes" id="UP001146351">
    <property type="component" value="Unassembled WGS sequence"/>
</dbReference>
<keyword evidence="2" id="KW-1185">Reference proteome</keyword>
<evidence type="ECO:0000313" key="1">
    <source>
        <dbReference type="EMBL" id="KAJ5162366.1"/>
    </source>
</evidence>
<reference evidence="1" key="2">
    <citation type="journal article" date="2023" name="IMA Fungus">
        <title>Comparative genomic study of the Penicillium genus elucidates a diverse pangenome and 15 lateral gene transfer events.</title>
        <authorList>
            <person name="Petersen C."/>
            <person name="Sorensen T."/>
            <person name="Nielsen M.R."/>
            <person name="Sondergaard T.E."/>
            <person name="Sorensen J.L."/>
            <person name="Fitzpatrick D.A."/>
            <person name="Frisvad J.C."/>
            <person name="Nielsen K.L."/>
        </authorList>
    </citation>
    <scope>NUCLEOTIDE SEQUENCE</scope>
    <source>
        <strain evidence="1">IBT 21917</strain>
    </source>
</reference>